<name>A0A7T8KM94_CALRO</name>
<keyword evidence="2" id="KW-1185">Reference proteome</keyword>
<sequence>LVSAWKPRRPVQIIGAAQLPQPALIHPAAFIVNRTSNPHFPITSCPLKRIMPGNLI</sequence>
<organism evidence="1 2">
    <name type="scientific">Caligus rogercresseyi</name>
    <name type="common">Sea louse</name>
    <dbReference type="NCBI Taxonomy" id="217165"/>
    <lineage>
        <taxon>Eukaryota</taxon>
        <taxon>Metazoa</taxon>
        <taxon>Ecdysozoa</taxon>
        <taxon>Arthropoda</taxon>
        <taxon>Crustacea</taxon>
        <taxon>Multicrustacea</taxon>
        <taxon>Hexanauplia</taxon>
        <taxon>Copepoda</taxon>
        <taxon>Siphonostomatoida</taxon>
        <taxon>Caligidae</taxon>
        <taxon>Caligus</taxon>
    </lineage>
</organism>
<feature type="non-terminal residue" evidence="1">
    <location>
        <position position="1"/>
    </location>
</feature>
<evidence type="ECO:0000313" key="1">
    <source>
        <dbReference type="EMBL" id="QQP58547.1"/>
    </source>
</evidence>
<gene>
    <name evidence="1" type="ORF">FKW44_003906</name>
</gene>
<dbReference type="Proteomes" id="UP000595437">
    <property type="component" value="Chromosome 2"/>
</dbReference>
<dbReference type="AlphaFoldDB" id="A0A7T8KM94"/>
<feature type="non-terminal residue" evidence="1">
    <location>
        <position position="56"/>
    </location>
</feature>
<evidence type="ECO:0000313" key="2">
    <source>
        <dbReference type="Proteomes" id="UP000595437"/>
    </source>
</evidence>
<reference evidence="2" key="1">
    <citation type="submission" date="2021-01" db="EMBL/GenBank/DDBJ databases">
        <title>Caligus Genome Assembly.</title>
        <authorList>
            <person name="Gallardo-Escarate C."/>
        </authorList>
    </citation>
    <scope>NUCLEOTIDE SEQUENCE [LARGE SCALE GENOMIC DNA]</scope>
</reference>
<accession>A0A7T8KM94</accession>
<protein>
    <submittedName>
        <fullName evidence="1">Uncharacterized protein</fullName>
    </submittedName>
</protein>
<dbReference type="EMBL" id="CP045891">
    <property type="protein sequence ID" value="QQP58547.1"/>
    <property type="molecule type" value="Genomic_DNA"/>
</dbReference>
<proteinExistence type="predicted"/>